<dbReference type="EMBL" id="QJNS01000277">
    <property type="protein sequence ID" value="RYO80781.1"/>
    <property type="molecule type" value="Genomic_DNA"/>
</dbReference>
<dbReference type="Proteomes" id="UP000294003">
    <property type="component" value="Unassembled WGS sequence"/>
</dbReference>
<proteinExistence type="predicted"/>
<keyword evidence="2" id="KW-1185">Reference proteome</keyword>
<sequence length="148" mass="15614">MVATGTYNALLRACPRVLQLKHPDRIACICSPSGKTCCRAAESANKQEAGNHVPDGYQTESESLANKSRRLLTEIRNLDNIRAGSEAASLMAADPAIVQVGTARGPTLEASSRRLLTLVENMATDPGSPGAVDPAVLRVGPPLDVIPR</sequence>
<name>A0ABY0H3A7_9PEZI</name>
<evidence type="ECO:0000313" key="2">
    <source>
        <dbReference type="Proteomes" id="UP000294003"/>
    </source>
</evidence>
<protein>
    <submittedName>
        <fullName evidence="1">Uncharacterized protein</fullName>
    </submittedName>
</protein>
<gene>
    <name evidence="1" type="ORF">DL762_007473</name>
</gene>
<comment type="caution">
    <text evidence="1">The sequence shown here is derived from an EMBL/GenBank/DDBJ whole genome shotgun (WGS) entry which is preliminary data.</text>
</comment>
<reference evidence="1 2" key="1">
    <citation type="submission" date="2018-06" db="EMBL/GenBank/DDBJ databases">
        <title>Complete Genomes of Monosporascus.</title>
        <authorList>
            <person name="Robinson A.J."/>
            <person name="Natvig D.O."/>
        </authorList>
    </citation>
    <scope>NUCLEOTIDE SEQUENCE [LARGE SCALE GENOMIC DNA]</scope>
    <source>
        <strain evidence="1 2">CBS 609.92</strain>
    </source>
</reference>
<organism evidence="1 2">
    <name type="scientific">Monosporascus cannonballus</name>
    <dbReference type="NCBI Taxonomy" id="155416"/>
    <lineage>
        <taxon>Eukaryota</taxon>
        <taxon>Fungi</taxon>
        <taxon>Dikarya</taxon>
        <taxon>Ascomycota</taxon>
        <taxon>Pezizomycotina</taxon>
        <taxon>Sordariomycetes</taxon>
        <taxon>Xylariomycetidae</taxon>
        <taxon>Xylariales</taxon>
        <taxon>Xylariales incertae sedis</taxon>
        <taxon>Monosporascus</taxon>
    </lineage>
</organism>
<evidence type="ECO:0000313" key="1">
    <source>
        <dbReference type="EMBL" id="RYO80781.1"/>
    </source>
</evidence>
<accession>A0ABY0H3A7</accession>